<protein>
    <submittedName>
        <fullName evidence="4">Ribonuclease PH</fullName>
    </submittedName>
</protein>
<proteinExistence type="predicted"/>
<dbReference type="Gene3D" id="3.30.230.70">
    <property type="entry name" value="GHMP Kinase, N-terminal domain"/>
    <property type="match status" value="1"/>
</dbReference>
<evidence type="ECO:0000313" key="4">
    <source>
        <dbReference type="EMBL" id="RQD77112.1"/>
    </source>
</evidence>
<feature type="domain" description="Exoribonuclease phosphorolytic" evidence="3">
    <location>
        <begin position="1"/>
        <end position="64"/>
    </location>
</feature>
<dbReference type="SUPFAM" id="SSF55666">
    <property type="entry name" value="Ribonuclease PH domain 2-like"/>
    <property type="match status" value="1"/>
</dbReference>
<keyword evidence="2" id="KW-0548">Nucleotidyltransferase</keyword>
<evidence type="ECO:0000256" key="1">
    <source>
        <dbReference type="ARBA" id="ARBA00022679"/>
    </source>
</evidence>
<reference evidence="4 5" key="1">
    <citation type="submission" date="2018-08" db="EMBL/GenBank/DDBJ databases">
        <title>The metabolism and importance of syntrophic acetate oxidation coupled to methane or sulfide production in haloalkaline environments.</title>
        <authorList>
            <person name="Timmers P.H.A."/>
            <person name="Vavourakis C.D."/>
            <person name="Sorokin D.Y."/>
            <person name="Sinninghe Damste J.S."/>
            <person name="Muyzer G."/>
            <person name="Stams A.J.M."/>
            <person name="Plugge C.M."/>
        </authorList>
    </citation>
    <scope>NUCLEOTIDE SEQUENCE [LARGE SCALE GENOMIC DNA]</scope>
    <source>
        <strain evidence="4">MSAO_Bac1</strain>
    </source>
</reference>
<dbReference type="Proteomes" id="UP000285138">
    <property type="component" value="Unassembled WGS sequence"/>
</dbReference>
<keyword evidence="1" id="KW-0808">Transferase</keyword>
<dbReference type="InterPro" id="IPR036345">
    <property type="entry name" value="ExoRNase_PH_dom2_sf"/>
</dbReference>
<gene>
    <name evidence="4" type="ORF">D5R97_03120</name>
</gene>
<organism evidence="4 5">
    <name type="scientific">Candidatus Syntrophonatronum acetioxidans</name>
    <dbReference type="NCBI Taxonomy" id="1795816"/>
    <lineage>
        <taxon>Bacteria</taxon>
        <taxon>Bacillati</taxon>
        <taxon>Bacillota</taxon>
        <taxon>Clostridia</taxon>
        <taxon>Eubacteriales</taxon>
        <taxon>Syntrophomonadaceae</taxon>
        <taxon>Candidatus Syntrophonatronum</taxon>
    </lineage>
</organism>
<dbReference type="InterPro" id="IPR027408">
    <property type="entry name" value="PNPase/RNase_PH_dom_sf"/>
</dbReference>
<evidence type="ECO:0000259" key="3">
    <source>
        <dbReference type="Pfam" id="PF03725"/>
    </source>
</evidence>
<feature type="non-terminal residue" evidence="4">
    <location>
        <position position="1"/>
    </location>
</feature>
<evidence type="ECO:0000313" key="5">
    <source>
        <dbReference type="Proteomes" id="UP000285138"/>
    </source>
</evidence>
<name>A0A424YGK7_9FIRM</name>
<dbReference type="AlphaFoldDB" id="A0A424YGK7"/>
<evidence type="ECO:0000256" key="2">
    <source>
        <dbReference type="ARBA" id="ARBA00022695"/>
    </source>
</evidence>
<comment type="caution">
    <text evidence="4">The sequence shown here is derived from an EMBL/GenBank/DDBJ whole genome shotgun (WGS) entry which is preliminary data.</text>
</comment>
<sequence>AVSVGIVEGQELIDLDFDEDFSAQVDMNLVMTGEGKLVEIQGTAEGEPFSQDLMLNLLLLGQEGIKELVQFQKESLGPAVPLIGG</sequence>
<dbReference type="GO" id="GO:0016779">
    <property type="term" value="F:nucleotidyltransferase activity"/>
    <property type="evidence" value="ECO:0007669"/>
    <property type="project" value="UniProtKB-KW"/>
</dbReference>
<dbReference type="InterPro" id="IPR015847">
    <property type="entry name" value="ExoRNase_PH_dom2"/>
</dbReference>
<dbReference type="Pfam" id="PF03725">
    <property type="entry name" value="RNase_PH_C"/>
    <property type="match status" value="1"/>
</dbReference>
<accession>A0A424YGK7</accession>
<dbReference type="EMBL" id="QZAA01000085">
    <property type="protein sequence ID" value="RQD77112.1"/>
    <property type="molecule type" value="Genomic_DNA"/>
</dbReference>